<name>A0A8I0T4D5_9GAMM</name>
<reference evidence="1 2" key="1">
    <citation type="submission" date="2015-06" db="EMBL/GenBank/DDBJ databases">
        <title>Genome sequence of Pseudoalteromonas peptidolytica.</title>
        <authorList>
            <person name="Xie B.-B."/>
            <person name="Rong J.-C."/>
            <person name="Qin Q.-L."/>
            <person name="Zhang Y.-Z."/>
        </authorList>
    </citation>
    <scope>NUCLEOTIDE SEQUENCE [LARGE SCALE GENOMIC DNA]</scope>
    <source>
        <strain evidence="1 2">F12-50-A1</strain>
    </source>
</reference>
<proteinExistence type="predicted"/>
<dbReference type="Proteomes" id="UP000660708">
    <property type="component" value="Unassembled WGS sequence"/>
</dbReference>
<accession>A0A8I0T4D5</accession>
<evidence type="ECO:0000313" key="1">
    <source>
        <dbReference type="EMBL" id="MBE0346217.1"/>
    </source>
</evidence>
<evidence type="ECO:0000313" key="2">
    <source>
        <dbReference type="Proteomes" id="UP000660708"/>
    </source>
</evidence>
<evidence type="ECO:0008006" key="3">
    <source>
        <dbReference type="Google" id="ProtNLM"/>
    </source>
</evidence>
<keyword evidence="2" id="KW-1185">Reference proteome</keyword>
<sequence>MPNGKVAGQRCIQLDENNLCKLFNKPERPPVCLQFKPMRDVCGDSNEAAMKIITELELLT</sequence>
<gene>
    <name evidence="1" type="ORF">PPEP_a1274</name>
</gene>
<organism evidence="1 2">
    <name type="scientific">Pseudoalteromonas peptidolytica F12-50-A1</name>
    <dbReference type="NCBI Taxonomy" id="1315280"/>
    <lineage>
        <taxon>Bacteria</taxon>
        <taxon>Pseudomonadati</taxon>
        <taxon>Pseudomonadota</taxon>
        <taxon>Gammaproteobacteria</taxon>
        <taxon>Alteromonadales</taxon>
        <taxon>Pseudoalteromonadaceae</taxon>
        <taxon>Pseudoalteromonas</taxon>
    </lineage>
</organism>
<comment type="caution">
    <text evidence="1">The sequence shown here is derived from an EMBL/GenBank/DDBJ whole genome shotgun (WGS) entry which is preliminary data.</text>
</comment>
<protein>
    <recommendedName>
        <fullName evidence="3">Fe-S-cluster oxidoreductase</fullName>
    </recommendedName>
</protein>
<dbReference type="AlphaFoldDB" id="A0A8I0T4D5"/>
<dbReference type="EMBL" id="AQHF01000020">
    <property type="protein sequence ID" value="MBE0346217.1"/>
    <property type="molecule type" value="Genomic_DNA"/>
</dbReference>